<sequence>MYGALWRVLPGPIWVRIILVLLLVVAVLYSLFTWVFPWVETLINNQEATVGT</sequence>
<evidence type="ECO:0000313" key="3">
    <source>
        <dbReference type="Proteomes" id="UP000291483"/>
    </source>
</evidence>
<evidence type="ECO:0008006" key="4">
    <source>
        <dbReference type="Google" id="ProtNLM"/>
    </source>
</evidence>
<evidence type="ECO:0000256" key="1">
    <source>
        <dbReference type="SAM" id="Phobius"/>
    </source>
</evidence>
<reference evidence="2 3" key="1">
    <citation type="submission" date="2019-02" db="EMBL/GenBank/DDBJ databases">
        <title>Sequencing the genomes of 1000 actinobacteria strains.</title>
        <authorList>
            <person name="Klenk H.-P."/>
        </authorList>
    </citation>
    <scope>NUCLEOTIDE SEQUENCE [LARGE SCALE GENOMIC DNA]</scope>
    <source>
        <strain evidence="2 3">DSM 18319</strain>
    </source>
</reference>
<dbReference type="RefSeq" id="WP_165397393.1">
    <property type="nucleotide sequence ID" value="NZ_SHLC01000001.1"/>
</dbReference>
<dbReference type="Proteomes" id="UP000291483">
    <property type="component" value="Unassembled WGS sequence"/>
</dbReference>
<dbReference type="EMBL" id="SHLC01000001">
    <property type="protein sequence ID" value="RZU66947.1"/>
    <property type="molecule type" value="Genomic_DNA"/>
</dbReference>
<organism evidence="2 3">
    <name type="scientific">Microterricola gilva</name>
    <dbReference type="NCBI Taxonomy" id="393267"/>
    <lineage>
        <taxon>Bacteria</taxon>
        <taxon>Bacillati</taxon>
        <taxon>Actinomycetota</taxon>
        <taxon>Actinomycetes</taxon>
        <taxon>Micrococcales</taxon>
        <taxon>Microbacteriaceae</taxon>
        <taxon>Microterricola</taxon>
    </lineage>
</organism>
<keyword evidence="1" id="KW-1133">Transmembrane helix</keyword>
<dbReference type="AlphaFoldDB" id="A0A4Q8AQL2"/>
<comment type="caution">
    <text evidence="2">The sequence shown here is derived from an EMBL/GenBank/DDBJ whole genome shotgun (WGS) entry which is preliminary data.</text>
</comment>
<protein>
    <recommendedName>
        <fullName evidence="4">DUF4175 domain-containing protein</fullName>
    </recommendedName>
</protein>
<evidence type="ECO:0000313" key="2">
    <source>
        <dbReference type="EMBL" id="RZU66947.1"/>
    </source>
</evidence>
<accession>A0A4Q8AQL2</accession>
<proteinExistence type="predicted"/>
<keyword evidence="3" id="KW-1185">Reference proteome</keyword>
<name>A0A4Q8AQL2_9MICO</name>
<keyword evidence="1" id="KW-0472">Membrane</keyword>
<feature type="transmembrane region" description="Helical" evidence="1">
    <location>
        <begin position="13"/>
        <end position="36"/>
    </location>
</feature>
<keyword evidence="1" id="KW-0812">Transmembrane</keyword>
<gene>
    <name evidence="2" type="ORF">EV379_3320</name>
</gene>